<protein>
    <submittedName>
        <fullName evidence="2">Uncharacterized protein</fullName>
    </submittedName>
</protein>
<dbReference type="AlphaFoldDB" id="A0A0B6YNZ4"/>
<reference evidence="2" key="1">
    <citation type="submission" date="2014-12" db="EMBL/GenBank/DDBJ databases">
        <title>Insight into the proteome of Arion vulgaris.</title>
        <authorList>
            <person name="Aradska J."/>
            <person name="Bulat T."/>
            <person name="Smidak R."/>
            <person name="Sarate P."/>
            <person name="Gangsoo J."/>
            <person name="Sialana F."/>
            <person name="Bilban M."/>
            <person name="Lubec G."/>
        </authorList>
    </citation>
    <scope>NUCLEOTIDE SEQUENCE</scope>
    <source>
        <tissue evidence="2">Skin</tissue>
    </source>
</reference>
<feature type="region of interest" description="Disordered" evidence="1">
    <location>
        <begin position="40"/>
        <end position="61"/>
    </location>
</feature>
<dbReference type="PANTHER" id="PTHR21084:SF1">
    <property type="entry name" value="DENSE INCISORS"/>
    <property type="match status" value="1"/>
</dbReference>
<organism evidence="2">
    <name type="scientific">Arion vulgaris</name>
    <dbReference type="NCBI Taxonomy" id="1028688"/>
    <lineage>
        <taxon>Eukaryota</taxon>
        <taxon>Metazoa</taxon>
        <taxon>Spiralia</taxon>
        <taxon>Lophotrochozoa</taxon>
        <taxon>Mollusca</taxon>
        <taxon>Gastropoda</taxon>
        <taxon>Heterobranchia</taxon>
        <taxon>Euthyneura</taxon>
        <taxon>Panpulmonata</taxon>
        <taxon>Eupulmonata</taxon>
        <taxon>Stylommatophora</taxon>
        <taxon>Helicina</taxon>
        <taxon>Arionoidea</taxon>
        <taxon>Arionidae</taxon>
        <taxon>Arion</taxon>
    </lineage>
</organism>
<accession>A0A0B6YNZ4</accession>
<dbReference type="InterPro" id="IPR026698">
    <property type="entry name" value="UPF_C3orf38"/>
</dbReference>
<gene>
    <name evidence="2" type="primary">ORF31509</name>
</gene>
<proteinExistence type="predicted"/>
<evidence type="ECO:0000313" key="2">
    <source>
        <dbReference type="EMBL" id="CEK57933.1"/>
    </source>
</evidence>
<sequence>NKGILLKYCLNSSLPASANDSKPELVNAIINNWAQTGKTKSSPLHQNYNESSSSSQPAPSFVSSTQKVTVVQNIINVGSMHETRNNIMNISNMTVPNNTDQTNSETFVKWFFEMLNACHPAMSRVGENFGPHLFWDNAQLFLLMSASDQKKNITLLAVTRLQSGLLNLQEAATYYLTQMLTVRV</sequence>
<name>A0A0B6YNZ4_9EUPU</name>
<dbReference type="PANTHER" id="PTHR21084">
    <property type="entry name" value="DENSE INCISORS"/>
    <property type="match status" value="1"/>
</dbReference>
<feature type="non-terminal residue" evidence="2">
    <location>
        <position position="1"/>
    </location>
</feature>
<dbReference type="Pfam" id="PF15008">
    <property type="entry name" value="DUF4518"/>
    <property type="match status" value="1"/>
</dbReference>
<dbReference type="EMBL" id="HACG01011068">
    <property type="protein sequence ID" value="CEK57933.1"/>
    <property type="molecule type" value="Transcribed_RNA"/>
</dbReference>
<evidence type="ECO:0000256" key="1">
    <source>
        <dbReference type="SAM" id="MobiDB-lite"/>
    </source>
</evidence>
<feature type="compositionally biased region" description="Polar residues" evidence="1">
    <location>
        <begin position="40"/>
        <end position="50"/>
    </location>
</feature>
<feature type="compositionally biased region" description="Low complexity" evidence="1">
    <location>
        <begin position="51"/>
        <end position="61"/>
    </location>
</feature>